<evidence type="ECO:0000313" key="2">
    <source>
        <dbReference type="Proteomes" id="UP000199120"/>
    </source>
</evidence>
<dbReference type="AlphaFoldDB" id="A0A1H7TZ59"/>
<protein>
    <recommendedName>
        <fullName evidence="3">DUF1364 domain-containing protein</fullName>
    </recommendedName>
</protein>
<dbReference type="Proteomes" id="UP000199120">
    <property type="component" value="Unassembled WGS sequence"/>
</dbReference>
<name>A0A1H7TZ59_9BURK</name>
<dbReference type="Gene3D" id="3.30.50.20">
    <property type="entry name" value="prophage-derive protein ybcO"/>
    <property type="match status" value="1"/>
</dbReference>
<reference evidence="2" key="1">
    <citation type="submission" date="2016-10" db="EMBL/GenBank/DDBJ databases">
        <authorList>
            <person name="Varghese N."/>
            <person name="Submissions S."/>
        </authorList>
    </citation>
    <scope>NUCLEOTIDE SEQUENCE [LARGE SCALE GENOMIC DNA]</scope>
    <source>
        <strain evidence="2">LMG 26416</strain>
    </source>
</reference>
<dbReference type="InterPro" id="IPR010774">
    <property type="entry name" value="YbcO"/>
</dbReference>
<keyword evidence="2" id="KW-1185">Reference proteome</keyword>
<accession>A0A1H7TZ59</accession>
<sequence length="115" mass="12240">MTARISGLGIPKALTYRNKRIRESARDEECLVRLPGICMHGTAATIWSHYRGSAGGKGGALKSDDLCGAYACTACDAAYDGQQPPPAGMTYADVVAAWHEGHIRSIVRLHAKGVI</sequence>
<dbReference type="EMBL" id="FOAJ01000017">
    <property type="protein sequence ID" value="SEL89706.1"/>
    <property type="molecule type" value="Genomic_DNA"/>
</dbReference>
<dbReference type="Pfam" id="PF07102">
    <property type="entry name" value="YbcO"/>
    <property type="match status" value="1"/>
</dbReference>
<dbReference type="STRING" id="416943.SAMN05445871_2429"/>
<evidence type="ECO:0000313" key="1">
    <source>
        <dbReference type="EMBL" id="SEL89706.1"/>
    </source>
</evidence>
<gene>
    <name evidence="1" type="ORF">SAMN05192542_11721</name>
</gene>
<dbReference type="RefSeq" id="WP_167627030.1">
    <property type="nucleotide sequence ID" value="NZ_FNSR01000001.1"/>
</dbReference>
<evidence type="ECO:0008006" key="3">
    <source>
        <dbReference type="Google" id="ProtNLM"/>
    </source>
</evidence>
<proteinExistence type="predicted"/>
<organism evidence="1 2">
    <name type="scientific">Paraburkholderia caballeronis</name>
    <dbReference type="NCBI Taxonomy" id="416943"/>
    <lineage>
        <taxon>Bacteria</taxon>
        <taxon>Pseudomonadati</taxon>
        <taxon>Pseudomonadota</taxon>
        <taxon>Betaproteobacteria</taxon>
        <taxon>Burkholderiales</taxon>
        <taxon>Burkholderiaceae</taxon>
        <taxon>Paraburkholderia</taxon>
    </lineage>
</organism>